<keyword evidence="1" id="KW-0547">Nucleotide-binding</keyword>
<organism evidence="4 5">
    <name type="scientific">Atopomonas hussainii</name>
    <dbReference type="NCBI Taxonomy" id="1429083"/>
    <lineage>
        <taxon>Bacteria</taxon>
        <taxon>Pseudomonadati</taxon>
        <taxon>Pseudomonadota</taxon>
        <taxon>Gammaproteobacteria</taxon>
        <taxon>Pseudomonadales</taxon>
        <taxon>Pseudomonadaceae</taxon>
        <taxon>Atopomonas</taxon>
    </lineage>
</organism>
<dbReference type="PANTHER" id="PTHR33540">
    <property type="entry name" value="TRNA THREONYLCARBAMOYLADENOSINE BIOSYNTHESIS PROTEIN TSAE"/>
    <property type="match status" value="1"/>
</dbReference>
<dbReference type="STRING" id="1429083.GCA_001885685_01571"/>
<dbReference type="AlphaFoldDB" id="A0A1H7M0C8"/>
<dbReference type="Pfam" id="PF01636">
    <property type="entry name" value="APH"/>
    <property type="match status" value="1"/>
</dbReference>
<dbReference type="Proteomes" id="UP000185766">
    <property type="component" value="Unassembled WGS sequence"/>
</dbReference>
<accession>A0A1H7M0C8</accession>
<gene>
    <name evidence="4" type="ORF">SAMN05216214_107178</name>
</gene>
<keyword evidence="5" id="KW-1185">Reference proteome</keyword>
<name>A0A1H7M0C8_9GAMM</name>
<dbReference type="SUPFAM" id="SSF56112">
    <property type="entry name" value="Protein kinase-like (PK-like)"/>
    <property type="match status" value="1"/>
</dbReference>
<evidence type="ECO:0000313" key="4">
    <source>
        <dbReference type="EMBL" id="SEL04676.1"/>
    </source>
</evidence>
<sequence length="353" mass="39951">MMHKAARAGGLMTTCEDGRELACRQWVEGCLAQLWPEQNWTLAQGRWTPASSDASFRRYFRWEHAGQTLIVMDAPPPQEDCRPFVAVAELLAQAEVPVPQILAQDLERGFLLLSDLGRQTYLDVLTETNADLLFAEAVQALLAQQKSSVPAGFPVYDRALLERELQLFPEWYLGRHLDLDVAQWQARLRPLFDLLIDSALAQPQVLVHRDFMPRNLMLSSPNPGVLDFQDAVLGPVTYDITSLFKDAFISWPAERVERWLHSYWQLAGAAGIAVGDDFAEFYRASDLMGAQRHLKVIGIFARICHRDGKPKYLADVPRFFNYLREVCARRPELAELMPWLEEIAAQAAAEANA</sequence>
<protein>
    <recommendedName>
        <fullName evidence="3">Aminoglycoside phosphotransferase domain-containing protein</fullName>
    </recommendedName>
</protein>
<dbReference type="InterPro" id="IPR011009">
    <property type="entry name" value="Kinase-like_dom_sf"/>
</dbReference>
<dbReference type="Gene3D" id="3.90.1200.10">
    <property type="match status" value="1"/>
</dbReference>
<feature type="domain" description="Aminoglycoside phosphotransferase" evidence="3">
    <location>
        <begin position="47"/>
        <end position="270"/>
    </location>
</feature>
<keyword evidence="2" id="KW-0067">ATP-binding</keyword>
<evidence type="ECO:0000313" key="5">
    <source>
        <dbReference type="Proteomes" id="UP000185766"/>
    </source>
</evidence>
<dbReference type="InterPro" id="IPR002575">
    <property type="entry name" value="Aminoglycoside_PTrfase"/>
</dbReference>
<evidence type="ECO:0000256" key="2">
    <source>
        <dbReference type="ARBA" id="ARBA00022840"/>
    </source>
</evidence>
<dbReference type="EMBL" id="FOAS01000007">
    <property type="protein sequence ID" value="SEL04676.1"/>
    <property type="molecule type" value="Genomic_DNA"/>
</dbReference>
<reference evidence="4 5" key="1">
    <citation type="submission" date="2016-10" db="EMBL/GenBank/DDBJ databases">
        <authorList>
            <person name="de Groot N.N."/>
        </authorList>
    </citation>
    <scope>NUCLEOTIDE SEQUENCE [LARGE SCALE GENOMIC DNA]</scope>
    <source>
        <strain evidence="4 5">JCM 19513</strain>
    </source>
</reference>
<evidence type="ECO:0000256" key="1">
    <source>
        <dbReference type="ARBA" id="ARBA00022741"/>
    </source>
</evidence>
<dbReference type="GO" id="GO:0005524">
    <property type="term" value="F:ATP binding"/>
    <property type="evidence" value="ECO:0007669"/>
    <property type="project" value="UniProtKB-KW"/>
</dbReference>
<evidence type="ECO:0000259" key="3">
    <source>
        <dbReference type="Pfam" id="PF01636"/>
    </source>
</evidence>
<proteinExistence type="predicted"/>
<dbReference type="Gene3D" id="3.30.200.20">
    <property type="entry name" value="Phosphorylase Kinase, domain 1"/>
    <property type="match status" value="1"/>
</dbReference>
<dbReference type="PANTHER" id="PTHR33540:SF1">
    <property type="entry name" value="N-ACETYLMURAMATE_N-ACETYLGLUCOSAMINE KINASE"/>
    <property type="match status" value="1"/>
</dbReference>